<evidence type="ECO:0000313" key="2">
    <source>
        <dbReference type="EMBL" id="SIR09269.1"/>
    </source>
</evidence>
<evidence type="ECO:0000313" key="1">
    <source>
        <dbReference type="EMBL" id="OXS77506.1"/>
    </source>
</evidence>
<keyword evidence="4" id="KW-1185">Reference proteome</keyword>
<dbReference type="InterPro" id="IPR009711">
    <property type="entry name" value="UPF0473"/>
</dbReference>
<dbReference type="OrthoDB" id="2626955at2"/>
<evidence type="ECO:0000313" key="3">
    <source>
        <dbReference type="Proteomes" id="UP000186385"/>
    </source>
</evidence>
<gene>
    <name evidence="1" type="ORF">B1B05_11765</name>
    <name evidence="2" type="ORF">SAMN05443094_105142</name>
</gene>
<sequence>MEKVQVGDVFTFVDENDQQQDIEVLGTMTIEGTDYAAAGFTGDIEEETGDEVDVFFFRIENDEQLIIVDEDDEFEKVSAAFIEAEEA</sequence>
<dbReference type="AlphaFoldDB" id="A0A1N6Y467"/>
<evidence type="ECO:0000313" key="4">
    <source>
        <dbReference type="Proteomes" id="UP000215545"/>
    </source>
</evidence>
<dbReference type="Pfam" id="PF06949">
    <property type="entry name" value="DUF1292"/>
    <property type="match status" value="1"/>
</dbReference>
<organism evidence="2 3">
    <name type="scientific">Domibacillus enclensis</name>
    <dbReference type="NCBI Taxonomy" id="1017273"/>
    <lineage>
        <taxon>Bacteria</taxon>
        <taxon>Bacillati</taxon>
        <taxon>Bacillota</taxon>
        <taxon>Bacilli</taxon>
        <taxon>Bacillales</taxon>
        <taxon>Bacillaceae</taxon>
        <taxon>Domibacillus</taxon>
    </lineage>
</organism>
<reference evidence="1" key="3">
    <citation type="submission" date="2017-03" db="EMBL/GenBank/DDBJ databases">
        <authorList>
            <person name="Dastager S.G."/>
            <person name="Neurgaonkar P.S."/>
            <person name="Dharne M.S."/>
        </authorList>
    </citation>
    <scope>NUCLEOTIDE SEQUENCE</scope>
    <source>
        <strain evidence="1">DSM 25145</strain>
    </source>
</reference>
<proteinExistence type="predicted"/>
<protein>
    <submittedName>
        <fullName evidence="1">DUF1292 domain-containing protein</fullName>
    </submittedName>
</protein>
<name>A0A1N6Y467_9BACI</name>
<reference evidence="2 3" key="1">
    <citation type="submission" date="2017-01" db="EMBL/GenBank/DDBJ databases">
        <authorList>
            <person name="Mah S.A."/>
            <person name="Swanson W.J."/>
            <person name="Moy G.W."/>
            <person name="Vacquier V.D."/>
        </authorList>
    </citation>
    <scope>NUCLEOTIDE SEQUENCE [LARGE SCALE GENOMIC DNA]</scope>
    <source>
        <strain evidence="2 3">NIO-1016</strain>
    </source>
</reference>
<dbReference type="Proteomes" id="UP000186385">
    <property type="component" value="Unassembled WGS sequence"/>
</dbReference>
<dbReference type="EMBL" id="MWSK01000005">
    <property type="protein sequence ID" value="OXS77506.1"/>
    <property type="molecule type" value="Genomic_DNA"/>
</dbReference>
<dbReference type="STRING" id="1017273.SAMN05443094_105142"/>
<accession>A0A1N6Y467</accession>
<dbReference type="Proteomes" id="UP000215545">
    <property type="component" value="Unassembled WGS sequence"/>
</dbReference>
<dbReference type="RefSeq" id="WP_045851977.1">
    <property type="nucleotide sequence ID" value="NZ_FTLX01000005.1"/>
</dbReference>
<dbReference type="EMBL" id="FTLX01000005">
    <property type="protein sequence ID" value="SIR09269.1"/>
    <property type="molecule type" value="Genomic_DNA"/>
</dbReference>
<reference evidence="4" key="2">
    <citation type="submission" date="2017-03" db="EMBL/GenBank/DDBJ databases">
        <title>Bacillus sp. V-88(T) DSM27956, whole genome shotgun sequencing project.</title>
        <authorList>
            <person name="Dastager S.G."/>
            <person name="Neurgaonkar P.S."/>
            <person name="Dharne M.S."/>
        </authorList>
    </citation>
    <scope>NUCLEOTIDE SEQUENCE [LARGE SCALE GENOMIC DNA]</scope>
    <source>
        <strain evidence="4">DSM 25145</strain>
    </source>
</reference>